<dbReference type="EMBL" id="MLQL01000001">
    <property type="protein sequence ID" value="OQE32418.1"/>
    <property type="molecule type" value="Genomic_DNA"/>
</dbReference>
<dbReference type="OrthoDB" id="4369500at2759"/>
<reference evidence="2" key="1">
    <citation type="journal article" date="2017" name="Nat. Microbiol.">
        <title>Global analysis of biosynthetic gene clusters reveals vast potential of secondary metabolite production in Penicillium species.</title>
        <authorList>
            <person name="Nielsen J.C."/>
            <person name="Grijseels S."/>
            <person name="Prigent S."/>
            <person name="Ji B."/>
            <person name="Dainat J."/>
            <person name="Nielsen K.F."/>
            <person name="Frisvad J.C."/>
            <person name="Workman M."/>
            <person name="Nielsen J."/>
        </authorList>
    </citation>
    <scope>NUCLEOTIDE SEQUENCE [LARGE SCALE GENOMIC DNA]</scope>
    <source>
        <strain evidence="2">IBT 14082</strain>
    </source>
</reference>
<dbReference type="Proteomes" id="UP000191342">
    <property type="component" value="Unassembled WGS sequence"/>
</dbReference>
<protein>
    <submittedName>
        <fullName evidence="1">Uncharacterized protein</fullName>
    </submittedName>
</protein>
<organism evidence="1 2">
    <name type="scientific">Penicillium flavigenum</name>
    <dbReference type="NCBI Taxonomy" id="254877"/>
    <lineage>
        <taxon>Eukaryota</taxon>
        <taxon>Fungi</taxon>
        <taxon>Dikarya</taxon>
        <taxon>Ascomycota</taxon>
        <taxon>Pezizomycotina</taxon>
        <taxon>Eurotiomycetes</taxon>
        <taxon>Eurotiomycetidae</taxon>
        <taxon>Eurotiales</taxon>
        <taxon>Aspergillaceae</taxon>
        <taxon>Penicillium</taxon>
    </lineage>
</organism>
<sequence>MATREAGGYSRRIEPTESNVAVCERAEGSRTCGGFIYFSFKGRGGGTSLSVAARKAAERVVAQLDSDGGGWWVSLPQIIDQMSLSVNMRKAAGRIVASSFFLQGEGFGDVSVCERVEGSGACGGFIFRFSGGGCWRTSLSMNVWWLAFLAKEYVHVLAHRFL</sequence>
<name>A0A1V6U1I2_9EURO</name>
<comment type="caution">
    <text evidence="1">The sequence shown here is derived from an EMBL/GenBank/DDBJ whole genome shotgun (WGS) entry which is preliminary data.</text>
</comment>
<evidence type="ECO:0000313" key="2">
    <source>
        <dbReference type="Proteomes" id="UP000191342"/>
    </source>
</evidence>
<evidence type="ECO:0000313" key="1">
    <source>
        <dbReference type="EMBL" id="OQE32418.1"/>
    </source>
</evidence>
<gene>
    <name evidence="1" type="ORF">PENFLA_c001G01617</name>
</gene>
<proteinExistence type="predicted"/>
<accession>A0A1V6U1I2</accession>
<keyword evidence="2" id="KW-1185">Reference proteome</keyword>
<dbReference type="AlphaFoldDB" id="A0A1V6U1I2"/>